<dbReference type="CDD" id="cd00093">
    <property type="entry name" value="HTH_XRE"/>
    <property type="match status" value="1"/>
</dbReference>
<reference evidence="2 3" key="1">
    <citation type="submission" date="2019-12" db="EMBL/GenBank/DDBJ databases">
        <title>Deinococcus sp. HMF7620 Genome sequencing and assembly.</title>
        <authorList>
            <person name="Kang H."/>
            <person name="Kim H."/>
            <person name="Joh K."/>
        </authorList>
    </citation>
    <scope>NUCLEOTIDE SEQUENCE [LARGE SCALE GENOMIC DNA]</scope>
    <source>
        <strain evidence="2 3">HMF7620</strain>
    </source>
</reference>
<dbReference type="InterPro" id="IPR010982">
    <property type="entry name" value="Lambda_DNA-bd_dom_sf"/>
</dbReference>
<organism evidence="2 3">
    <name type="scientific">Deinococcus arboris</name>
    <dbReference type="NCBI Taxonomy" id="2682977"/>
    <lineage>
        <taxon>Bacteria</taxon>
        <taxon>Thermotogati</taxon>
        <taxon>Deinococcota</taxon>
        <taxon>Deinococci</taxon>
        <taxon>Deinococcales</taxon>
        <taxon>Deinococcaceae</taxon>
        <taxon>Deinococcus</taxon>
    </lineage>
</organism>
<evidence type="ECO:0000313" key="3">
    <source>
        <dbReference type="Proteomes" id="UP000483286"/>
    </source>
</evidence>
<dbReference type="RefSeq" id="WP_157460577.1">
    <property type="nucleotide sequence ID" value="NZ_WQLB01000029.1"/>
</dbReference>
<dbReference type="AlphaFoldDB" id="A0A7C9LP22"/>
<dbReference type="EMBL" id="WQLB01000029">
    <property type="protein sequence ID" value="MVN88517.1"/>
    <property type="molecule type" value="Genomic_DNA"/>
</dbReference>
<sequence>MSGPTEHTATLQAIGHRLRAAREQLGLNQDDFADRAGVHRSYVGMLEHGRRDFRISMLYRLAEAANLSVAALLGLEGDDESIGLPASTQPR</sequence>
<evidence type="ECO:0000259" key="1">
    <source>
        <dbReference type="PROSITE" id="PS50943"/>
    </source>
</evidence>
<dbReference type="GO" id="GO:0003677">
    <property type="term" value="F:DNA binding"/>
    <property type="evidence" value="ECO:0007669"/>
    <property type="project" value="InterPro"/>
</dbReference>
<proteinExistence type="predicted"/>
<dbReference type="Gene3D" id="1.10.260.40">
    <property type="entry name" value="lambda repressor-like DNA-binding domains"/>
    <property type="match status" value="1"/>
</dbReference>
<keyword evidence="3" id="KW-1185">Reference proteome</keyword>
<name>A0A7C9LP22_9DEIO</name>
<dbReference type="SMART" id="SM00530">
    <property type="entry name" value="HTH_XRE"/>
    <property type="match status" value="1"/>
</dbReference>
<gene>
    <name evidence="2" type="ORF">GO986_17390</name>
</gene>
<comment type="caution">
    <text evidence="2">The sequence shown here is derived from an EMBL/GenBank/DDBJ whole genome shotgun (WGS) entry which is preliminary data.</text>
</comment>
<dbReference type="Pfam" id="PF01381">
    <property type="entry name" value="HTH_3"/>
    <property type="match status" value="1"/>
</dbReference>
<dbReference type="Proteomes" id="UP000483286">
    <property type="component" value="Unassembled WGS sequence"/>
</dbReference>
<evidence type="ECO:0000313" key="2">
    <source>
        <dbReference type="EMBL" id="MVN88517.1"/>
    </source>
</evidence>
<accession>A0A7C9LP22</accession>
<dbReference type="PROSITE" id="PS50943">
    <property type="entry name" value="HTH_CROC1"/>
    <property type="match status" value="1"/>
</dbReference>
<feature type="domain" description="HTH cro/C1-type" evidence="1">
    <location>
        <begin position="18"/>
        <end position="72"/>
    </location>
</feature>
<dbReference type="InterPro" id="IPR001387">
    <property type="entry name" value="Cro/C1-type_HTH"/>
</dbReference>
<dbReference type="SUPFAM" id="SSF47413">
    <property type="entry name" value="lambda repressor-like DNA-binding domains"/>
    <property type="match status" value="1"/>
</dbReference>
<protein>
    <submittedName>
        <fullName evidence="2">Helix-turn-helix domain-containing protein</fullName>
    </submittedName>
</protein>